<evidence type="ECO:0000313" key="2">
    <source>
        <dbReference type="EMBL" id="CAK9096976.1"/>
    </source>
</evidence>
<gene>
    <name evidence="2" type="ORF">CCMP2556_LOCUS46074</name>
</gene>
<sequence>MFELSSLQRLAGTLDVVDLITPTKVECVGSQRRVISRPQDAKKSKDLRKEVEACLGEATPKQVKTKGPRIRRGQCLKPKTVGKKKKKAETGAEEKEPEPKADKKEKKTTKKMEAKPIKKDEDEDKEEKCDMDDSTALGEGESKDDSAKPAKSTEGKRRRRRFRKKTLTKHDLKLTLVKSMLAKKGISWQYSQWYHFRFPTTNDAQVCKESSGFKEMQARMAEGKPPECLTCMAMLEEFDHELLNEELDKIDLGTAASPFTKMKKEVEIVTVEGPAVLPCLQPASPKPQPAEQTEDPDPAQLAIVPYDEANMGSDLGASNAGPAEAGHNDDQEDEESMWALFKSMKHCSTQKHLASVGRWVQGQVEPDDPADKPAPLDGGQGTDATQMVPCEGFSLTHSRQKISQYSSEFKLWARHTNLVSRLTKLQYKWDMVREELSVFHLECRRVVERVTDPPTCTKCLRGDQGYAMLRNCWRFCTKYWAARLLHAKLYKSDDAVSEIVDQIKQSQLYKAQQSRIDAILKLENIHLQLYVRKGFSCVSKDQTNDVLRTFLNTIVLPCLTVNTADSVPELRQMSLQLSAALASGQLSEMGTLCAKISQATCAGKFAQKPAVLGILCNLVDMLDREERNVTTLKKPRKMSELEKDVVHEATSMLVLNSANADLMRCFGFSREAAFRMQGKIDCLLEQGLPSPALAMMYPEVAAQNASLIEDFTYLQRFRTSVRLYGQNGVVGGPFHMRDLTNESPSCFAPVSTDLQNMNLKEKANRMFEFLLWDPSLKRIYPWSANSLPIDLKSMNSTTTEIVKILDHFLSQPTGDLVKVFVMDGEGCNSYIRKAVFGELDRKQLDGLNWFSKLQFHELKAMADWPRYPIKAATMEGQYVYALGGVAHATKNAAGQMQSELRVIYCGDFFCRRRRDIAKQHATSSVQSA</sequence>
<name>A0ABP0R8S9_9DINO</name>
<feature type="region of interest" description="Disordered" evidence="1">
    <location>
        <begin position="310"/>
        <end position="333"/>
    </location>
</feature>
<evidence type="ECO:0000313" key="3">
    <source>
        <dbReference type="Proteomes" id="UP001642484"/>
    </source>
</evidence>
<dbReference type="Proteomes" id="UP001642484">
    <property type="component" value="Unassembled WGS sequence"/>
</dbReference>
<protein>
    <submittedName>
        <fullName evidence="2">Uncharacterized protein</fullName>
    </submittedName>
</protein>
<reference evidence="2 3" key="1">
    <citation type="submission" date="2024-02" db="EMBL/GenBank/DDBJ databases">
        <authorList>
            <person name="Chen Y."/>
            <person name="Shah S."/>
            <person name="Dougan E. K."/>
            <person name="Thang M."/>
            <person name="Chan C."/>
        </authorList>
    </citation>
    <scope>NUCLEOTIDE SEQUENCE [LARGE SCALE GENOMIC DNA]</scope>
</reference>
<evidence type="ECO:0000256" key="1">
    <source>
        <dbReference type="SAM" id="MobiDB-lite"/>
    </source>
</evidence>
<feature type="compositionally biased region" description="Acidic residues" evidence="1">
    <location>
        <begin position="121"/>
        <end position="133"/>
    </location>
</feature>
<feature type="compositionally biased region" description="Basic and acidic residues" evidence="1">
    <location>
        <begin position="88"/>
        <end position="120"/>
    </location>
</feature>
<accession>A0ABP0R8S9</accession>
<proteinExistence type="predicted"/>
<feature type="compositionally biased region" description="Basic and acidic residues" evidence="1">
    <location>
        <begin position="140"/>
        <end position="155"/>
    </location>
</feature>
<organism evidence="2 3">
    <name type="scientific">Durusdinium trenchii</name>
    <dbReference type="NCBI Taxonomy" id="1381693"/>
    <lineage>
        <taxon>Eukaryota</taxon>
        <taxon>Sar</taxon>
        <taxon>Alveolata</taxon>
        <taxon>Dinophyceae</taxon>
        <taxon>Suessiales</taxon>
        <taxon>Symbiodiniaceae</taxon>
        <taxon>Durusdinium</taxon>
    </lineage>
</organism>
<comment type="caution">
    <text evidence="2">The sequence shown here is derived from an EMBL/GenBank/DDBJ whole genome shotgun (WGS) entry which is preliminary data.</text>
</comment>
<feature type="region of interest" description="Disordered" evidence="1">
    <location>
        <begin position="54"/>
        <end position="165"/>
    </location>
</feature>
<feature type="compositionally biased region" description="Basic residues" evidence="1">
    <location>
        <begin position="156"/>
        <end position="165"/>
    </location>
</feature>
<feature type="compositionally biased region" description="Basic residues" evidence="1">
    <location>
        <begin position="63"/>
        <end position="87"/>
    </location>
</feature>
<keyword evidence="3" id="KW-1185">Reference proteome</keyword>
<dbReference type="EMBL" id="CAXAMN010025685">
    <property type="protein sequence ID" value="CAK9096976.1"/>
    <property type="molecule type" value="Genomic_DNA"/>
</dbReference>